<evidence type="ECO:0000256" key="5">
    <source>
        <dbReference type="PROSITE-ProRule" id="PRU01240"/>
    </source>
</evidence>
<dbReference type="Pfam" id="PF00082">
    <property type="entry name" value="Peptidase_S8"/>
    <property type="match status" value="1"/>
</dbReference>
<dbReference type="SUPFAM" id="SSF52743">
    <property type="entry name" value="Subtilisin-like"/>
    <property type="match status" value="1"/>
</dbReference>
<evidence type="ECO:0000256" key="2">
    <source>
        <dbReference type="ARBA" id="ARBA00022670"/>
    </source>
</evidence>
<dbReference type="InterPro" id="IPR023828">
    <property type="entry name" value="Peptidase_S8_Ser-AS"/>
</dbReference>
<reference evidence="7 8" key="1">
    <citation type="submission" date="2019-03" db="EMBL/GenBank/DDBJ databases">
        <title>Metabolic potential of uncultured bacteria and archaea associated with petroleum seepage in deep-sea sediments.</title>
        <authorList>
            <person name="Dong X."/>
            <person name="Hubert C."/>
        </authorList>
    </citation>
    <scope>NUCLEOTIDE SEQUENCE [LARGE SCALE GENOMIC DNA]</scope>
    <source>
        <strain evidence="7">E29_bin36</strain>
    </source>
</reference>
<dbReference type="EMBL" id="SOIP01000319">
    <property type="protein sequence ID" value="TET80585.1"/>
    <property type="molecule type" value="Genomic_DNA"/>
</dbReference>
<organism evidence="7 8">
    <name type="scientific">candidate division TA06 bacterium</name>
    <dbReference type="NCBI Taxonomy" id="2250710"/>
    <lineage>
        <taxon>Bacteria</taxon>
        <taxon>Bacteria division TA06</taxon>
    </lineage>
</organism>
<feature type="active site" description="Charge relay system" evidence="5">
    <location>
        <position position="194"/>
    </location>
</feature>
<comment type="caution">
    <text evidence="7">The sequence shown here is derived from an EMBL/GenBank/DDBJ whole genome shotgun (WGS) entry which is preliminary data.</text>
</comment>
<dbReference type="PRINTS" id="PR00723">
    <property type="entry name" value="SUBTILISIN"/>
</dbReference>
<feature type="active site" description="Charge relay system" evidence="5">
    <location>
        <position position="228"/>
    </location>
</feature>
<dbReference type="PROSITE" id="PS51892">
    <property type="entry name" value="SUBTILASE"/>
    <property type="match status" value="1"/>
</dbReference>
<keyword evidence="2 5" id="KW-0645">Protease</keyword>
<dbReference type="GO" id="GO:0004252">
    <property type="term" value="F:serine-type endopeptidase activity"/>
    <property type="evidence" value="ECO:0007669"/>
    <property type="project" value="UniProtKB-UniRule"/>
</dbReference>
<dbReference type="Gene3D" id="3.40.50.200">
    <property type="entry name" value="Peptidase S8/S53 domain"/>
    <property type="match status" value="1"/>
</dbReference>
<evidence type="ECO:0000256" key="3">
    <source>
        <dbReference type="ARBA" id="ARBA00022801"/>
    </source>
</evidence>
<name>A0A523XMX4_UNCT6</name>
<feature type="non-terminal residue" evidence="7">
    <location>
        <position position="442"/>
    </location>
</feature>
<keyword evidence="3 5" id="KW-0378">Hydrolase</keyword>
<evidence type="ECO:0000256" key="4">
    <source>
        <dbReference type="ARBA" id="ARBA00022825"/>
    </source>
</evidence>
<dbReference type="Proteomes" id="UP000315534">
    <property type="component" value="Unassembled WGS sequence"/>
</dbReference>
<dbReference type="InterPro" id="IPR015500">
    <property type="entry name" value="Peptidase_S8_subtilisin-rel"/>
</dbReference>
<dbReference type="GO" id="GO:0006508">
    <property type="term" value="P:proteolysis"/>
    <property type="evidence" value="ECO:0007669"/>
    <property type="project" value="UniProtKB-KW"/>
</dbReference>
<keyword evidence="4 5" id="KW-0720">Serine protease</keyword>
<feature type="active site" description="Charge relay system" evidence="5">
    <location>
        <position position="409"/>
    </location>
</feature>
<gene>
    <name evidence="7" type="ORF">E3J38_05340</name>
</gene>
<dbReference type="InterPro" id="IPR000209">
    <property type="entry name" value="Peptidase_S8/S53_dom"/>
</dbReference>
<dbReference type="PANTHER" id="PTHR43806:SF11">
    <property type="entry name" value="CEREVISIN-RELATED"/>
    <property type="match status" value="1"/>
</dbReference>
<evidence type="ECO:0000256" key="1">
    <source>
        <dbReference type="ARBA" id="ARBA00011073"/>
    </source>
</evidence>
<evidence type="ECO:0000259" key="6">
    <source>
        <dbReference type="Pfam" id="PF00082"/>
    </source>
</evidence>
<evidence type="ECO:0000313" key="8">
    <source>
        <dbReference type="Proteomes" id="UP000315534"/>
    </source>
</evidence>
<dbReference type="InterPro" id="IPR036852">
    <property type="entry name" value="Peptidase_S8/S53_dom_sf"/>
</dbReference>
<evidence type="ECO:0000313" key="7">
    <source>
        <dbReference type="EMBL" id="TET80585.1"/>
    </source>
</evidence>
<dbReference type="PROSITE" id="PS00138">
    <property type="entry name" value="SUBTILASE_SER"/>
    <property type="match status" value="1"/>
</dbReference>
<feature type="domain" description="Peptidase S8/S53" evidence="6">
    <location>
        <begin position="185"/>
        <end position="442"/>
    </location>
</feature>
<sequence length="442" mass="48085">MEKKINSGTFEVPIRRDGTREGELVSFEAVIHSKTGESMFQPGVILTPNNIDHFVPEASIPSKAAKQLQELGFRILNVGTFSVSGEGPADLWNKVFKTQVKRKTSLFSPTHPELGERAYLSHETGIPFKIPKELTDLVERAYPQKPPTFFESPLPPTLMYHYLDVPGDVSMILRADQTHREGVSGEGVLVAMPDTGFYNHPFYEWRGYRYNRTISPDAVDIEKDNYGHGTAEAANIFSCAPNIEFVGIKMGINATLAFKTAVDLSPAIITCSWGWSIQGSTLPNWLKPLEAEVIRAVKKLGITVVFSAGNGHYGFPAQMPEVIAVGGVYAERHLDGDDFDLKASDYASSFTSNIYPGRGVPDFCGLVGMKPGGIYINLPLQPKCLIDQQLAGADKTAPDDGWAVISGTSAAAPQIAGVCALIKETKPSLSPELIKRILVASA</sequence>
<protein>
    <submittedName>
        <fullName evidence="7">Serine protease</fullName>
    </submittedName>
</protein>
<comment type="similarity">
    <text evidence="1 5">Belongs to the peptidase S8 family.</text>
</comment>
<accession>A0A523XMX4</accession>
<dbReference type="PANTHER" id="PTHR43806">
    <property type="entry name" value="PEPTIDASE S8"/>
    <property type="match status" value="1"/>
</dbReference>
<proteinExistence type="inferred from homology"/>
<dbReference type="InterPro" id="IPR050131">
    <property type="entry name" value="Peptidase_S8_subtilisin-like"/>
</dbReference>
<dbReference type="AlphaFoldDB" id="A0A523XMX4"/>